<gene>
    <name evidence="1" type="ORF">SAMN06297397_0384</name>
</gene>
<organism evidence="1 2">
    <name type="scientific">Aristaeella lactis</name>
    <dbReference type="NCBI Taxonomy" id="3046383"/>
    <lineage>
        <taxon>Bacteria</taxon>
        <taxon>Bacillati</taxon>
        <taxon>Bacillota</taxon>
        <taxon>Clostridia</taxon>
        <taxon>Eubacteriales</taxon>
        <taxon>Aristaeellaceae</taxon>
        <taxon>Aristaeella</taxon>
    </lineage>
</organism>
<sequence>MKKLLAMVLALTLVLTLAVPLMAQADDLEEITILYPGEETDAFSEFINGAFAQKVKEDLNMKVNFRFLSWDSYWDQKKIMLAANETIDLYWDGLPDLSSMVNNKEAQPLDDLIAKAWPEYMKNVLPETQMAGGKINGVQYGIPSAYAPASAMFQFVCLRQDLLEQVGMTEVKTAEDLREFAERVQDQLPGYRGPGDIIFKPLTRYFADEQYFWVGYQDLVVFGEDTHKAYSYAHTDAFKKVAQFNREMFLDGLYQDELAIKYNERESRVQTGLYLWVEGSLAKDLEIGNKVKTADPNAVMGNYLLAPEKPRYINTAGGEVLCIPYSAKNPEGALKFLAWLWGSQDNYLFCLYGEKGKDWDLDETGALKLLSETAQGEGFFYEWMFRNANYQVFPGDVSKEYIENYLNWDNDAQVSAMFGFNFNNENVQLIETSCSEAWKKLAPILYGYVDFDENYPAAIAELEAAGINEYVDEVNRQLEEFMAGK</sequence>
<evidence type="ECO:0000313" key="2">
    <source>
        <dbReference type="Proteomes" id="UP000192328"/>
    </source>
</evidence>
<keyword evidence="2" id="KW-1185">Reference proteome</keyword>
<accession>A0AC61PHZ9</accession>
<dbReference type="EMBL" id="FWXZ01000001">
    <property type="protein sequence ID" value="SMC37456.1"/>
    <property type="molecule type" value="Genomic_DNA"/>
</dbReference>
<protein>
    <submittedName>
        <fullName evidence="1">ABC-type glycerol-3-phosphate transport system, substrate-binding protein</fullName>
    </submittedName>
</protein>
<evidence type="ECO:0000313" key="1">
    <source>
        <dbReference type="EMBL" id="SMC37456.1"/>
    </source>
</evidence>
<dbReference type="Proteomes" id="UP000192328">
    <property type="component" value="Unassembled WGS sequence"/>
</dbReference>
<reference evidence="1" key="1">
    <citation type="submission" date="2017-04" db="EMBL/GenBank/DDBJ databases">
        <authorList>
            <person name="Varghese N."/>
            <person name="Submissions S."/>
        </authorList>
    </citation>
    <scope>NUCLEOTIDE SEQUENCE</scope>
    <source>
        <strain evidence="1">WTE2008</strain>
    </source>
</reference>
<name>A0AC61PHZ9_9FIRM</name>
<comment type="caution">
    <text evidence="1">The sequence shown here is derived from an EMBL/GenBank/DDBJ whole genome shotgun (WGS) entry which is preliminary data.</text>
</comment>
<proteinExistence type="predicted"/>